<feature type="region of interest" description="Disordered" evidence="1">
    <location>
        <begin position="32"/>
        <end position="63"/>
    </location>
</feature>
<name>A0A8T2U0S1_CERRI</name>
<dbReference type="GO" id="GO:0048236">
    <property type="term" value="P:plant-type sporogenesis"/>
    <property type="evidence" value="ECO:0007669"/>
    <property type="project" value="InterPro"/>
</dbReference>
<feature type="region of interest" description="Disordered" evidence="1">
    <location>
        <begin position="92"/>
        <end position="119"/>
    </location>
</feature>
<comment type="caution">
    <text evidence="2">The sequence shown here is derived from an EMBL/GenBank/DDBJ whole genome shotgun (WGS) entry which is preliminary data.</text>
</comment>
<proteinExistence type="predicted"/>
<feature type="region of interest" description="Disordered" evidence="1">
    <location>
        <begin position="290"/>
        <end position="330"/>
    </location>
</feature>
<dbReference type="OrthoDB" id="1920658at2759"/>
<keyword evidence="3" id="KW-1185">Reference proteome</keyword>
<evidence type="ECO:0000313" key="3">
    <source>
        <dbReference type="Proteomes" id="UP000825935"/>
    </source>
</evidence>
<reference evidence="2" key="1">
    <citation type="submission" date="2021-08" db="EMBL/GenBank/DDBJ databases">
        <title>WGS assembly of Ceratopteris richardii.</title>
        <authorList>
            <person name="Marchant D.B."/>
            <person name="Chen G."/>
            <person name="Jenkins J."/>
            <person name="Shu S."/>
            <person name="Leebens-Mack J."/>
            <person name="Grimwood J."/>
            <person name="Schmutz J."/>
            <person name="Soltis P."/>
            <person name="Soltis D."/>
            <person name="Chen Z.-H."/>
        </authorList>
    </citation>
    <scope>NUCLEOTIDE SEQUENCE</scope>
    <source>
        <strain evidence="2">Whitten #5841</strain>
        <tissue evidence="2">Leaf</tissue>
    </source>
</reference>
<dbReference type="Proteomes" id="UP000825935">
    <property type="component" value="Chromosome 10"/>
</dbReference>
<feature type="region of interest" description="Disordered" evidence="1">
    <location>
        <begin position="381"/>
        <end position="415"/>
    </location>
</feature>
<evidence type="ECO:0000256" key="1">
    <source>
        <dbReference type="SAM" id="MobiDB-lite"/>
    </source>
</evidence>
<dbReference type="InterPro" id="IPR018247">
    <property type="entry name" value="EF_Hand_1_Ca_BS"/>
</dbReference>
<dbReference type="PANTHER" id="PTHR37695">
    <property type="entry name" value="RECOMBINATION INITIATION DEFECTS 3-RELATED"/>
    <property type="match status" value="1"/>
</dbReference>
<sequence length="489" mass="54738">MASKLGINKPRPADLSSLSVYPTAYERCKNLGRYNNTQTETSNTQRQRPYLHGTNSQSQQSFSQSVAFSQPFSQLSQDDQLTAFDEWKSNREGKMFPGVSSNRVSENIRPDSGNSKQLSFSKTNSLIQQLNNRTFPETNSYASEEIIKRLEILDEGLSKVITMLDCVQNELHKLFKTIGNSTMDCEGIKQKIILQESSLQLLLKEDEKFRTTMTSSLNKILKEKNEAGSLENLSDGVHALPDILAKLLSRMKTDLSTCIRSELKAARECLVPRTEVCIVPKALADVTKNAKQKASLSARQKKTPVKAAAKRNQPPVKRSKHATKLENDHGKSVISRATRCLADKSASVLVPVKRKRTVKEVSSKEGAARTIQRTVSRFDFPLTNGDENTSSRVNRDPKMRLGPKASGLPHSSKGSVLNMKSEIDEFSFEMKEEGECSSIAGDYSSRSRGTARDIDMEGFLDEDEIREIRKRMAKARRKRENSTSVPFCD</sequence>
<protein>
    <submittedName>
        <fullName evidence="2">Uncharacterized protein</fullName>
    </submittedName>
</protein>
<dbReference type="GO" id="GO:0070192">
    <property type="term" value="P:chromosome organization involved in meiotic cell cycle"/>
    <property type="evidence" value="ECO:0007669"/>
    <property type="project" value="InterPro"/>
</dbReference>
<dbReference type="InterPro" id="IPR034546">
    <property type="entry name" value="PAIR1"/>
</dbReference>
<dbReference type="GO" id="GO:0005634">
    <property type="term" value="C:nucleus"/>
    <property type="evidence" value="ECO:0007669"/>
    <property type="project" value="TreeGrafter"/>
</dbReference>
<feature type="compositionally biased region" description="Polar residues" evidence="1">
    <location>
        <begin position="33"/>
        <end position="47"/>
    </location>
</feature>
<dbReference type="PANTHER" id="PTHR37695:SF1">
    <property type="entry name" value="RECOMBINATION INITIATION DEFECTS 3-RELATED"/>
    <property type="match status" value="1"/>
</dbReference>
<dbReference type="AlphaFoldDB" id="A0A8T2U0S1"/>
<dbReference type="PROSITE" id="PS00018">
    <property type="entry name" value="EF_HAND_1"/>
    <property type="match status" value="1"/>
</dbReference>
<organism evidence="2 3">
    <name type="scientific">Ceratopteris richardii</name>
    <name type="common">Triangle waterfern</name>
    <dbReference type="NCBI Taxonomy" id="49495"/>
    <lineage>
        <taxon>Eukaryota</taxon>
        <taxon>Viridiplantae</taxon>
        <taxon>Streptophyta</taxon>
        <taxon>Embryophyta</taxon>
        <taxon>Tracheophyta</taxon>
        <taxon>Polypodiopsida</taxon>
        <taxon>Polypodiidae</taxon>
        <taxon>Polypodiales</taxon>
        <taxon>Pteridineae</taxon>
        <taxon>Pteridaceae</taxon>
        <taxon>Parkerioideae</taxon>
        <taxon>Ceratopteris</taxon>
    </lineage>
</organism>
<accession>A0A8T2U0S1</accession>
<evidence type="ECO:0000313" key="2">
    <source>
        <dbReference type="EMBL" id="KAH7427413.1"/>
    </source>
</evidence>
<gene>
    <name evidence="2" type="ORF">KP509_10G043600</name>
</gene>
<dbReference type="EMBL" id="CM035415">
    <property type="protein sequence ID" value="KAH7427413.1"/>
    <property type="molecule type" value="Genomic_DNA"/>
</dbReference>
<dbReference type="GO" id="GO:0042138">
    <property type="term" value="P:meiotic DNA double-strand break formation"/>
    <property type="evidence" value="ECO:0007669"/>
    <property type="project" value="TreeGrafter"/>
</dbReference>